<dbReference type="CDD" id="cd03593">
    <property type="entry name" value="CLECT_NK_receptors_like"/>
    <property type="match status" value="1"/>
</dbReference>
<keyword evidence="2 8" id="KW-0812">Transmembrane</keyword>
<keyword evidence="5 8" id="KW-1133">Transmembrane helix</keyword>
<dbReference type="InterPro" id="IPR001304">
    <property type="entry name" value="C-type_lectin-like"/>
</dbReference>
<dbReference type="Pfam" id="PF00059">
    <property type="entry name" value="Lectin_C"/>
    <property type="match status" value="1"/>
</dbReference>
<evidence type="ECO:0000256" key="6">
    <source>
        <dbReference type="ARBA" id="ARBA00023136"/>
    </source>
</evidence>
<keyword evidence="6 8" id="KW-0472">Membrane</keyword>
<protein>
    <submittedName>
        <fullName evidence="11">Killer cell lectin-like receptor subfamily B member 1A isoform X1</fullName>
    </submittedName>
</protein>
<evidence type="ECO:0000256" key="1">
    <source>
        <dbReference type="ARBA" id="ARBA00004606"/>
    </source>
</evidence>
<evidence type="ECO:0000256" key="8">
    <source>
        <dbReference type="SAM" id="Phobius"/>
    </source>
</evidence>
<evidence type="ECO:0000259" key="9">
    <source>
        <dbReference type="PROSITE" id="PS50041"/>
    </source>
</evidence>
<dbReference type="PROSITE" id="PS50041">
    <property type="entry name" value="C_TYPE_LECTIN_2"/>
    <property type="match status" value="1"/>
</dbReference>
<dbReference type="Gene3D" id="3.10.100.10">
    <property type="entry name" value="Mannose-Binding Protein A, subunit A"/>
    <property type="match status" value="1"/>
</dbReference>
<keyword evidence="3" id="KW-0430">Lectin</keyword>
<evidence type="ECO:0000256" key="7">
    <source>
        <dbReference type="ARBA" id="ARBA00023157"/>
    </source>
</evidence>
<evidence type="ECO:0000256" key="4">
    <source>
        <dbReference type="ARBA" id="ARBA00022968"/>
    </source>
</evidence>
<feature type="domain" description="C-type lectin" evidence="9">
    <location>
        <begin position="101"/>
        <end position="211"/>
    </location>
</feature>
<dbReference type="InterPro" id="IPR033992">
    <property type="entry name" value="NKR-like_CTLD"/>
</dbReference>
<keyword evidence="4" id="KW-0735">Signal-anchor</keyword>
<evidence type="ECO:0000256" key="3">
    <source>
        <dbReference type="ARBA" id="ARBA00022734"/>
    </source>
</evidence>
<keyword evidence="10" id="KW-1185">Reference proteome</keyword>
<gene>
    <name evidence="11" type="primary">LOC121136913</name>
</gene>
<dbReference type="InterPro" id="IPR016187">
    <property type="entry name" value="CTDL_fold"/>
</dbReference>
<evidence type="ECO:0000313" key="11">
    <source>
        <dbReference type="RefSeq" id="XP_040594361.1"/>
    </source>
</evidence>
<reference evidence="11" key="1">
    <citation type="submission" date="2025-08" db="UniProtKB">
        <authorList>
            <consortium name="RefSeq"/>
        </authorList>
    </citation>
    <scope>IDENTIFICATION</scope>
    <source>
        <tissue evidence="11">Liver</tissue>
    </source>
</reference>
<sequence>MDTSRVCLNLKASGIPGAQRAAPPSPPPDACRCPRSHRWALKLSCAGLLLLLLTLIGMSVLVRVLIQKPSVGRCRVYIQENITNPTESPAKLSCTKGWLPHRDKCIHFSQESNIWKEGLADCATKGATLLFIQDQEELRFVKDSANVKGSAFWIGLNHTWPDKNWRWINGSTLSSDVLQITGEAEKDSCASISKYRVVSEDCASDNRWICQKEPTLVPETLCPDS</sequence>
<proteinExistence type="predicted"/>
<dbReference type="GeneID" id="121136913"/>
<evidence type="ECO:0000256" key="2">
    <source>
        <dbReference type="ARBA" id="ARBA00022692"/>
    </source>
</evidence>
<dbReference type="PANTHER" id="PTHR46784">
    <property type="entry name" value="KILLER CELL LECTIN-LIKE RECEPTOR SUBFAMILY B MEMBER 1"/>
    <property type="match status" value="1"/>
</dbReference>
<organism evidence="10 11">
    <name type="scientific">Mesocricetus auratus</name>
    <name type="common">Golden hamster</name>
    <dbReference type="NCBI Taxonomy" id="10036"/>
    <lineage>
        <taxon>Eukaryota</taxon>
        <taxon>Metazoa</taxon>
        <taxon>Chordata</taxon>
        <taxon>Craniata</taxon>
        <taxon>Vertebrata</taxon>
        <taxon>Euteleostomi</taxon>
        <taxon>Mammalia</taxon>
        <taxon>Eutheria</taxon>
        <taxon>Euarchontoglires</taxon>
        <taxon>Glires</taxon>
        <taxon>Rodentia</taxon>
        <taxon>Myomorpha</taxon>
        <taxon>Muroidea</taxon>
        <taxon>Cricetidae</taxon>
        <taxon>Cricetinae</taxon>
        <taxon>Mesocricetus</taxon>
    </lineage>
</organism>
<evidence type="ECO:0000256" key="5">
    <source>
        <dbReference type="ARBA" id="ARBA00022989"/>
    </source>
</evidence>
<comment type="subcellular location">
    <subcellularLocation>
        <location evidence="1">Membrane</location>
        <topology evidence="1">Single-pass type II membrane protein</topology>
    </subcellularLocation>
</comment>
<dbReference type="Proteomes" id="UP000886700">
    <property type="component" value="Unplaced"/>
</dbReference>
<dbReference type="PANTHER" id="PTHR46784:SF1">
    <property type="entry name" value="KILLER CELL LECTIN-LIKE RECEPTOR SUBFAMILY B MEMBER 1"/>
    <property type="match status" value="1"/>
</dbReference>
<dbReference type="InterPro" id="IPR051527">
    <property type="entry name" value="KLR_subfamily_B"/>
</dbReference>
<name>A0ABM2WUF8_MESAU</name>
<dbReference type="SUPFAM" id="SSF56436">
    <property type="entry name" value="C-type lectin-like"/>
    <property type="match status" value="1"/>
</dbReference>
<dbReference type="RefSeq" id="XP_040594361.1">
    <property type="nucleotide sequence ID" value="XM_040738427.1"/>
</dbReference>
<dbReference type="SMART" id="SM00034">
    <property type="entry name" value="CLECT"/>
    <property type="match status" value="1"/>
</dbReference>
<accession>A0ABM2WUF8</accession>
<evidence type="ECO:0000313" key="10">
    <source>
        <dbReference type="Proteomes" id="UP000886700"/>
    </source>
</evidence>
<dbReference type="InterPro" id="IPR016186">
    <property type="entry name" value="C-type_lectin-like/link_sf"/>
</dbReference>
<feature type="transmembrane region" description="Helical" evidence="8">
    <location>
        <begin position="45"/>
        <end position="66"/>
    </location>
</feature>
<keyword evidence="7" id="KW-1015">Disulfide bond</keyword>